<dbReference type="Proteomes" id="UP000694050">
    <property type="component" value="Unassembled WGS sequence"/>
</dbReference>
<evidence type="ECO:0000313" key="1">
    <source>
        <dbReference type="EMBL" id="KAG7422335.1"/>
    </source>
</evidence>
<name>A0A8J5PHQ9_FUSOX</name>
<evidence type="ECO:0000313" key="2">
    <source>
        <dbReference type="Proteomes" id="UP000694050"/>
    </source>
</evidence>
<dbReference type="EMBL" id="JAELUQ010000001">
    <property type="protein sequence ID" value="KAG7422335.1"/>
    <property type="molecule type" value="Genomic_DNA"/>
</dbReference>
<accession>A0A8J5PHQ9</accession>
<dbReference type="AlphaFoldDB" id="A0A8J5PHQ9"/>
<protein>
    <submittedName>
        <fullName evidence="1">Uncharacterized protein</fullName>
    </submittedName>
</protein>
<reference evidence="1" key="1">
    <citation type="submission" date="2021-04" db="EMBL/GenBank/DDBJ databases">
        <title>First draft genome resource for Brassicaceae pathogens Fusarium oxysporum f. sp. raphani and Fusarium oxysporum f. sp. rapae.</title>
        <authorList>
            <person name="Asai S."/>
        </authorList>
    </citation>
    <scope>NUCLEOTIDE SEQUENCE</scope>
    <source>
        <strain evidence="1">Tf1208</strain>
    </source>
</reference>
<comment type="caution">
    <text evidence="1">The sequence shown here is derived from an EMBL/GenBank/DDBJ whole genome shotgun (WGS) entry which is preliminary data.</text>
</comment>
<sequence>MATAPRYRIESITTSFQSGNPDARFSVRWNGKGFYIKISPTKFIDSPEMTQKYMIYLKVLKSGEEVIGDIYDTDIYKWVMAPFKPLLVELAPPPACNPKDIKITLDEHQFPEFVVFELDIIDEKLCPRRVVAETSPVRPSFVSFFDDFLDDLETWTAFYDPAGIVPSFQDPEDALFKPPSKVLIDHCETECFFKPCNSGVQTKHELETYKMIHAAGLDSRLNLCHLYGIVMDEYDFILGVLLTHIHNRGCPLSTKIAPEEPGDPPPEVRQR</sequence>
<organism evidence="1 2">
    <name type="scientific">Fusarium oxysporum f. sp. rapae</name>
    <dbReference type="NCBI Taxonomy" id="485398"/>
    <lineage>
        <taxon>Eukaryota</taxon>
        <taxon>Fungi</taxon>
        <taxon>Dikarya</taxon>
        <taxon>Ascomycota</taxon>
        <taxon>Pezizomycotina</taxon>
        <taxon>Sordariomycetes</taxon>
        <taxon>Hypocreomycetidae</taxon>
        <taxon>Hypocreales</taxon>
        <taxon>Nectriaceae</taxon>
        <taxon>Fusarium</taxon>
        <taxon>Fusarium oxysporum species complex</taxon>
    </lineage>
</organism>
<gene>
    <name evidence="1" type="ORF">Forpe1208_v001818</name>
</gene>
<proteinExistence type="predicted"/>